<evidence type="ECO:0000313" key="1">
    <source>
        <dbReference type="EMBL" id="EQA64867.1"/>
    </source>
</evidence>
<evidence type="ECO:0000313" key="2">
    <source>
        <dbReference type="Proteomes" id="UP000018747"/>
    </source>
</evidence>
<sequence length="53" mass="5788">MSSAGVMSNALITIKRTTSISDSVSAKSKECFDTILFYLFKRDIINPSATTIL</sequence>
<proteinExistence type="predicted"/>
<reference evidence="1" key="1">
    <citation type="submission" date="2013-05" db="EMBL/GenBank/DDBJ databases">
        <authorList>
            <person name="Harkins D.M."/>
            <person name="Durkin A.S."/>
            <person name="Brinkac L.M."/>
            <person name="Haft D.H."/>
            <person name="Selengut J.D."/>
            <person name="Sanka R."/>
            <person name="DePew J."/>
            <person name="Purushe J."/>
            <person name="Hartskeerl R.A."/>
            <person name="Ahmed A."/>
            <person name="van der Linden H."/>
            <person name="Goris M.G.A."/>
            <person name="Vinetz J.M."/>
            <person name="Sutton G.G."/>
            <person name="Nierman W.C."/>
            <person name="Fouts D.E."/>
        </authorList>
    </citation>
    <scope>NUCLEOTIDE SEQUENCE [LARGE SCALE GENOMIC DNA]</scope>
    <source>
        <strain evidence="1">L 60</strain>
    </source>
</reference>
<name>V6I4L2_9LEPT</name>
<dbReference type="Proteomes" id="UP000018747">
    <property type="component" value="Unassembled WGS sequence"/>
</dbReference>
<organism evidence="1 2">
    <name type="scientific">Leptospira alexanderi serovar Manhao 3 str. L 60</name>
    <dbReference type="NCBI Taxonomy" id="1049759"/>
    <lineage>
        <taxon>Bacteria</taxon>
        <taxon>Pseudomonadati</taxon>
        <taxon>Spirochaetota</taxon>
        <taxon>Spirochaetia</taxon>
        <taxon>Leptospirales</taxon>
        <taxon>Leptospiraceae</taxon>
        <taxon>Leptospira</taxon>
    </lineage>
</organism>
<dbReference type="EMBL" id="AHMT02000001">
    <property type="protein sequence ID" value="EQA64867.1"/>
    <property type="molecule type" value="Genomic_DNA"/>
</dbReference>
<comment type="caution">
    <text evidence="1">The sequence shown here is derived from an EMBL/GenBank/DDBJ whole genome shotgun (WGS) entry which is preliminary data.</text>
</comment>
<protein>
    <submittedName>
        <fullName evidence="1">Uncharacterized protein</fullName>
    </submittedName>
</protein>
<dbReference type="AlphaFoldDB" id="V6I4L2"/>
<accession>V6I4L2</accession>
<gene>
    <name evidence="1" type="ORF">LEP1GSC062_2378</name>
</gene>
<keyword evidence="2" id="KW-1185">Reference proteome</keyword>